<gene>
    <name evidence="1" type="ORF">Dsin_020969</name>
</gene>
<organism evidence="1 2">
    <name type="scientific">Dipteronia sinensis</name>
    <dbReference type="NCBI Taxonomy" id="43782"/>
    <lineage>
        <taxon>Eukaryota</taxon>
        <taxon>Viridiplantae</taxon>
        <taxon>Streptophyta</taxon>
        <taxon>Embryophyta</taxon>
        <taxon>Tracheophyta</taxon>
        <taxon>Spermatophyta</taxon>
        <taxon>Magnoliopsida</taxon>
        <taxon>eudicotyledons</taxon>
        <taxon>Gunneridae</taxon>
        <taxon>Pentapetalae</taxon>
        <taxon>rosids</taxon>
        <taxon>malvids</taxon>
        <taxon>Sapindales</taxon>
        <taxon>Sapindaceae</taxon>
        <taxon>Hippocastanoideae</taxon>
        <taxon>Acereae</taxon>
        <taxon>Dipteronia</taxon>
    </lineage>
</organism>
<comment type="caution">
    <text evidence="1">The sequence shown here is derived from an EMBL/GenBank/DDBJ whole genome shotgun (WGS) entry which is preliminary data.</text>
</comment>
<accession>A0AAE0E4A5</accession>
<dbReference type="InterPro" id="IPR036691">
    <property type="entry name" value="Endo/exonu/phosph_ase_sf"/>
</dbReference>
<reference evidence="1" key="1">
    <citation type="journal article" date="2023" name="Plant J.">
        <title>Genome sequences and population genomics provide insights into the demographic history, inbreeding, and mutation load of two 'living fossil' tree species of Dipteronia.</title>
        <authorList>
            <person name="Feng Y."/>
            <person name="Comes H.P."/>
            <person name="Chen J."/>
            <person name="Zhu S."/>
            <person name="Lu R."/>
            <person name="Zhang X."/>
            <person name="Li P."/>
            <person name="Qiu J."/>
            <person name="Olsen K.M."/>
            <person name="Qiu Y."/>
        </authorList>
    </citation>
    <scope>NUCLEOTIDE SEQUENCE</scope>
    <source>
        <strain evidence="1">NBL</strain>
    </source>
</reference>
<dbReference type="AlphaFoldDB" id="A0AAE0E4A5"/>
<dbReference type="Gene3D" id="3.60.10.10">
    <property type="entry name" value="Endonuclease/exonuclease/phosphatase"/>
    <property type="match status" value="1"/>
</dbReference>
<evidence type="ECO:0008006" key="3">
    <source>
        <dbReference type="Google" id="ProtNLM"/>
    </source>
</evidence>
<name>A0AAE0E4A5_9ROSI</name>
<dbReference type="PANTHER" id="PTHR33710:SF64">
    <property type="entry name" value="ENDONUCLEASE_EXONUCLEASE_PHOSPHATASE DOMAIN-CONTAINING PROTEIN"/>
    <property type="match status" value="1"/>
</dbReference>
<dbReference type="SUPFAM" id="SSF56219">
    <property type="entry name" value="DNase I-like"/>
    <property type="match status" value="1"/>
</dbReference>
<protein>
    <recommendedName>
        <fullName evidence="3">Endonuclease/exonuclease/phosphatase domain-containing protein</fullName>
    </recommendedName>
</protein>
<proteinExistence type="predicted"/>
<dbReference type="EMBL" id="JANJYJ010000006">
    <property type="protein sequence ID" value="KAK3206923.1"/>
    <property type="molecule type" value="Genomic_DNA"/>
</dbReference>
<sequence>MRGYSSKNHGTKIRNTKITELDIAGSKEKENTCSAGTRQCTEGNKKFSWNLEVEVSKVIEKGVALGMIKLTKSNSQAKKDNTDSEKEVQASVESERNELWEFLLIAQQTFTAPWCVGGDFNTVLEPSERVGEGCDLGSVRRSNSFVLRMGVVDLPLHGCSFTWSNNRAKEGWVRLDRFLISPYILSWFPNLRQKGLPRSLSDHNAILIGDSTLDWRPCPFCFYNWWLEDNELMKDTLRSWKECKSGRTKSFKLASKVKAGENQYQEMASAK</sequence>
<evidence type="ECO:0000313" key="2">
    <source>
        <dbReference type="Proteomes" id="UP001281410"/>
    </source>
</evidence>
<dbReference type="Proteomes" id="UP001281410">
    <property type="component" value="Unassembled WGS sequence"/>
</dbReference>
<dbReference type="PANTHER" id="PTHR33710">
    <property type="entry name" value="BNAC02G09200D PROTEIN"/>
    <property type="match status" value="1"/>
</dbReference>
<evidence type="ECO:0000313" key="1">
    <source>
        <dbReference type="EMBL" id="KAK3206923.1"/>
    </source>
</evidence>
<keyword evidence="2" id="KW-1185">Reference proteome</keyword>